<feature type="compositionally biased region" description="Basic and acidic residues" evidence="1">
    <location>
        <begin position="16"/>
        <end position="26"/>
    </location>
</feature>
<gene>
    <name evidence="2" type="ORF">TanjilG_03351</name>
</gene>
<dbReference type="Gramene" id="OIW08675">
    <property type="protein sequence ID" value="OIW08675"/>
    <property type="gene ID" value="TanjilG_03351"/>
</dbReference>
<accession>A0A4P1RDW1</accession>
<proteinExistence type="predicted"/>
<sequence length="99" mass="10570">MKKKLKDDQNCTSRNNTHDSDKDVHAGGHFNGHQGPVGSNVPIHRHRHPQLARKVTTLSTGAATSYLSSNPGDLRFGGGGPADNSLFHTSSNMNVTIAP</sequence>
<protein>
    <submittedName>
        <fullName evidence="2">Uncharacterized protein</fullName>
    </submittedName>
</protein>
<feature type="region of interest" description="Disordered" evidence="1">
    <location>
        <begin position="1"/>
        <end position="47"/>
    </location>
</feature>
<name>A0A4P1RDW1_LUPAN</name>
<evidence type="ECO:0000313" key="3">
    <source>
        <dbReference type="Proteomes" id="UP000188354"/>
    </source>
</evidence>
<reference evidence="2 3" key="1">
    <citation type="journal article" date="2017" name="Plant Biotechnol. J.">
        <title>A comprehensive draft genome sequence for lupin (Lupinus angustifolius), an emerging health food: insights into plant-microbe interactions and legume evolution.</title>
        <authorList>
            <person name="Hane J.K."/>
            <person name="Ming Y."/>
            <person name="Kamphuis L.G."/>
            <person name="Nelson M.N."/>
            <person name="Garg G."/>
            <person name="Atkins C.A."/>
            <person name="Bayer P.E."/>
            <person name="Bravo A."/>
            <person name="Bringans S."/>
            <person name="Cannon S."/>
            <person name="Edwards D."/>
            <person name="Foley R."/>
            <person name="Gao L.L."/>
            <person name="Harrison M.J."/>
            <person name="Huang W."/>
            <person name="Hurgobin B."/>
            <person name="Li S."/>
            <person name="Liu C.W."/>
            <person name="McGrath A."/>
            <person name="Morahan G."/>
            <person name="Murray J."/>
            <person name="Weller J."/>
            <person name="Jian J."/>
            <person name="Singh K.B."/>
        </authorList>
    </citation>
    <scope>NUCLEOTIDE SEQUENCE [LARGE SCALE GENOMIC DNA]</scope>
    <source>
        <strain evidence="3">cv. Tanjil</strain>
        <tissue evidence="2">Whole plant</tissue>
    </source>
</reference>
<keyword evidence="3" id="KW-1185">Reference proteome</keyword>
<evidence type="ECO:0000256" key="1">
    <source>
        <dbReference type="SAM" id="MobiDB-lite"/>
    </source>
</evidence>
<dbReference type="AlphaFoldDB" id="A0A4P1RDW1"/>
<evidence type="ECO:0000313" key="2">
    <source>
        <dbReference type="EMBL" id="OIW08675.1"/>
    </source>
</evidence>
<organism evidence="2 3">
    <name type="scientific">Lupinus angustifolius</name>
    <name type="common">Narrow-leaved blue lupine</name>
    <dbReference type="NCBI Taxonomy" id="3871"/>
    <lineage>
        <taxon>Eukaryota</taxon>
        <taxon>Viridiplantae</taxon>
        <taxon>Streptophyta</taxon>
        <taxon>Embryophyta</taxon>
        <taxon>Tracheophyta</taxon>
        <taxon>Spermatophyta</taxon>
        <taxon>Magnoliopsida</taxon>
        <taxon>eudicotyledons</taxon>
        <taxon>Gunneridae</taxon>
        <taxon>Pentapetalae</taxon>
        <taxon>rosids</taxon>
        <taxon>fabids</taxon>
        <taxon>Fabales</taxon>
        <taxon>Fabaceae</taxon>
        <taxon>Papilionoideae</taxon>
        <taxon>50 kb inversion clade</taxon>
        <taxon>genistoids sensu lato</taxon>
        <taxon>core genistoids</taxon>
        <taxon>Genisteae</taxon>
        <taxon>Lupinus</taxon>
    </lineage>
</organism>
<dbReference type="Proteomes" id="UP000188354">
    <property type="component" value="Chromosome LG07"/>
</dbReference>
<dbReference type="EMBL" id="CM007367">
    <property type="protein sequence ID" value="OIW08675.1"/>
    <property type="molecule type" value="Genomic_DNA"/>
</dbReference>